<dbReference type="RefSeq" id="WP_077968557.1">
    <property type="nucleotide sequence ID" value="NZ_CP045178.1"/>
</dbReference>
<proteinExistence type="predicted"/>
<reference evidence="2 3" key="1">
    <citation type="submission" date="2017-02" db="EMBL/GenBank/DDBJ databases">
        <title>Draft Genome Sequence of Streptomyces tsukubaensis F601, a Producer of the immunosuppressant tacrolimus FK506.</title>
        <authorList>
            <person name="Zong G."/>
            <person name="Zhong C."/>
            <person name="Fu J."/>
            <person name="Qin R."/>
            <person name="Cao G."/>
        </authorList>
    </citation>
    <scope>NUCLEOTIDE SEQUENCE [LARGE SCALE GENOMIC DNA]</scope>
    <source>
        <strain evidence="2 3">F601</strain>
    </source>
</reference>
<accession>A0A1V4A8N0</accession>
<feature type="region of interest" description="Disordered" evidence="1">
    <location>
        <begin position="168"/>
        <end position="201"/>
    </location>
</feature>
<dbReference type="GO" id="GO:0005829">
    <property type="term" value="C:cytosol"/>
    <property type="evidence" value="ECO:0007669"/>
    <property type="project" value="TreeGrafter"/>
</dbReference>
<feature type="compositionally biased region" description="Polar residues" evidence="1">
    <location>
        <begin position="1"/>
        <end position="12"/>
    </location>
</feature>
<dbReference type="PANTHER" id="PTHR10000">
    <property type="entry name" value="PHOSPHOSERINE PHOSPHATASE"/>
    <property type="match status" value="1"/>
</dbReference>
<comment type="caution">
    <text evidence="2">The sequence shown here is derived from an EMBL/GenBank/DDBJ whole genome shotgun (WGS) entry which is preliminary data.</text>
</comment>
<dbReference type="Gene3D" id="3.30.1240.10">
    <property type="match status" value="1"/>
</dbReference>
<dbReference type="InterPro" id="IPR023214">
    <property type="entry name" value="HAD_sf"/>
</dbReference>
<dbReference type="EMBL" id="MVFC01000010">
    <property type="protein sequence ID" value="OON79309.1"/>
    <property type="molecule type" value="Genomic_DNA"/>
</dbReference>
<dbReference type="PANTHER" id="PTHR10000:SF8">
    <property type="entry name" value="HAD SUPERFAMILY HYDROLASE-LIKE, TYPE 3"/>
    <property type="match status" value="1"/>
</dbReference>
<evidence type="ECO:0000256" key="1">
    <source>
        <dbReference type="SAM" id="MobiDB-lite"/>
    </source>
</evidence>
<dbReference type="GO" id="GO:0016791">
    <property type="term" value="F:phosphatase activity"/>
    <property type="evidence" value="ECO:0007669"/>
    <property type="project" value="TreeGrafter"/>
</dbReference>
<dbReference type="InterPro" id="IPR036412">
    <property type="entry name" value="HAD-like_sf"/>
</dbReference>
<keyword evidence="3" id="KW-1185">Reference proteome</keyword>
<protein>
    <submittedName>
        <fullName evidence="2">Hydrolase</fullName>
    </submittedName>
</protein>
<dbReference type="STRING" id="83656.B1H18_14745"/>
<organism evidence="2 3">
    <name type="scientific">Streptomyces tsukubensis</name>
    <dbReference type="NCBI Taxonomy" id="83656"/>
    <lineage>
        <taxon>Bacteria</taxon>
        <taxon>Bacillati</taxon>
        <taxon>Actinomycetota</taxon>
        <taxon>Actinomycetes</taxon>
        <taxon>Kitasatosporales</taxon>
        <taxon>Streptomycetaceae</taxon>
        <taxon>Streptomyces</taxon>
    </lineage>
</organism>
<feature type="compositionally biased region" description="Polar residues" evidence="1">
    <location>
        <begin position="171"/>
        <end position="188"/>
    </location>
</feature>
<dbReference type="Proteomes" id="UP000190539">
    <property type="component" value="Unassembled WGS sequence"/>
</dbReference>
<dbReference type="Pfam" id="PF08282">
    <property type="entry name" value="Hydrolase_3"/>
    <property type="match status" value="2"/>
</dbReference>
<dbReference type="AlphaFoldDB" id="A0A1V4A8N0"/>
<evidence type="ECO:0000313" key="2">
    <source>
        <dbReference type="EMBL" id="OON79309.1"/>
    </source>
</evidence>
<gene>
    <name evidence="2" type="ORF">B1H18_14745</name>
</gene>
<dbReference type="SUPFAM" id="SSF56784">
    <property type="entry name" value="HAD-like"/>
    <property type="match status" value="1"/>
</dbReference>
<feature type="region of interest" description="Disordered" evidence="1">
    <location>
        <begin position="1"/>
        <end position="22"/>
    </location>
</feature>
<keyword evidence="2" id="KW-0378">Hydrolase</keyword>
<dbReference type="GO" id="GO:0000287">
    <property type="term" value="F:magnesium ion binding"/>
    <property type="evidence" value="ECO:0007669"/>
    <property type="project" value="TreeGrafter"/>
</dbReference>
<evidence type="ECO:0000313" key="3">
    <source>
        <dbReference type="Proteomes" id="UP000190539"/>
    </source>
</evidence>
<sequence>MRENVCVTSVTPRTRPGTSAPHVPPRLIATDLDGTLLRDDKSVSPRTVDALAAAEAAGVRVFFVTGRPARWMDVVSAHVHGHGLAICGNGAAVVDLHSGDGGPRFVKLRPMETGAALGVALALRTAAPGTTFAVERTGGLHHEPGYPPLHLDPSESIAPVDVLLADESPTAAPSRTAPSQAAPSQNPDATPPGPAARSGIGGQPVLKLLAHHPELSPDEFLSLARKAIGDRASVTRSSPTALLEISAHGVSKASTLALCCAELGIGPEEVVAFGDMPNDVEMLTWAGRSYAMGNAHPDVIAAASASTVANNDDGVAVVIERIIAERHAADS</sequence>
<name>A0A1V4A8N0_9ACTN</name>
<dbReference type="Gene3D" id="3.40.50.1000">
    <property type="entry name" value="HAD superfamily/HAD-like"/>
    <property type="match status" value="2"/>
</dbReference>